<protein>
    <submittedName>
        <fullName evidence="7">3-hydroxyisobutyrate dehydrogenase</fullName>
    </submittedName>
</protein>
<name>A0A319EFR6_ASPSB</name>
<gene>
    <name evidence="7" type="ORF">BO78DRAFT_76020</name>
</gene>
<dbReference type="Gene3D" id="3.40.50.720">
    <property type="entry name" value="NAD(P)-binding Rossmann-like Domain"/>
    <property type="match status" value="1"/>
</dbReference>
<evidence type="ECO:0000259" key="6">
    <source>
        <dbReference type="Pfam" id="PF14833"/>
    </source>
</evidence>
<dbReference type="GO" id="GO:0050661">
    <property type="term" value="F:NADP binding"/>
    <property type="evidence" value="ECO:0007669"/>
    <property type="project" value="InterPro"/>
</dbReference>
<keyword evidence="3" id="KW-0520">NAD</keyword>
<dbReference type="InterPro" id="IPR008927">
    <property type="entry name" value="6-PGluconate_DH-like_C_sf"/>
</dbReference>
<dbReference type="PIRSF" id="PIRSF000103">
    <property type="entry name" value="HIBADH"/>
    <property type="match status" value="1"/>
</dbReference>
<dbReference type="PANTHER" id="PTHR43580:SF8">
    <property type="entry name" value="6-PHOSPHOGLUCONATE DEHYDROGENASE NADP-BINDING DOMAIN-CONTAINING PROTEIN-RELATED"/>
    <property type="match status" value="1"/>
</dbReference>
<dbReference type="GO" id="GO:0016491">
    <property type="term" value="F:oxidoreductase activity"/>
    <property type="evidence" value="ECO:0007669"/>
    <property type="project" value="UniProtKB-KW"/>
</dbReference>
<feature type="active site" evidence="4">
    <location>
        <position position="191"/>
    </location>
</feature>
<dbReference type="Pfam" id="PF14833">
    <property type="entry name" value="NAD_binding_11"/>
    <property type="match status" value="1"/>
</dbReference>
<evidence type="ECO:0000256" key="3">
    <source>
        <dbReference type="ARBA" id="ARBA00023027"/>
    </source>
</evidence>
<evidence type="ECO:0000256" key="2">
    <source>
        <dbReference type="ARBA" id="ARBA00023002"/>
    </source>
</evidence>
<keyword evidence="8" id="KW-1185">Reference proteome</keyword>
<reference evidence="7 8" key="1">
    <citation type="submission" date="2018-02" db="EMBL/GenBank/DDBJ databases">
        <title>The genomes of Aspergillus section Nigri reveals drivers in fungal speciation.</title>
        <authorList>
            <consortium name="DOE Joint Genome Institute"/>
            <person name="Vesth T.C."/>
            <person name="Nybo J."/>
            <person name="Theobald S."/>
            <person name="Brandl J."/>
            <person name="Frisvad J.C."/>
            <person name="Nielsen K.F."/>
            <person name="Lyhne E.K."/>
            <person name="Kogle M.E."/>
            <person name="Kuo A."/>
            <person name="Riley R."/>
            <person name="Clum A."/>
            <person name="Nolan M."/>
            <person name="Lipzen A."/>
            <person name="Salamov A."/>
            <person name="Henrissat B."/>
            <person name="Wiebenga A."/>
            <person name="De vries R.P."/>
            <person name="Grigoriev I.V."/>
            <person name="Mortensen U.H."/>
            <person name="Andersen M.R."/>
            <person name="Baker S.E."/>
        </authorList>
    </citation>
    <scope>NUCLEOTIDE SEQUENCE [LARGE SCALE GENOMIC DNA]</scope>
    <source>
        <strain evidence="7 8">CBS 121057</strain>
    </source>
</reference>
<evidence type="ECO:0000313" key="7">
    <source>
        <dbReference type="EMBL" id="PYI08400.1"/>
    </source>
</evidence>
<dbReference type="Gene3D" id="1.10.1040.10">
    <property type="entry name" value="N-(1-d-carboxylethyl)-l-norvaline Dehydrogenase, domain 2"/>
    <property type="match status" value="1"/>
</dbReference>
<dbReference type="GO" id="GO:0051287">
    <property type="term" value="F:NAD binding"/>
    <property type="evidence" value="ECO:0007669"/>
    <property type="project" value="InterPro"/>
</dbReference>
<organism evidence="7 8">
    <name type="scientific">Aspergillus sclerotiicarbonarius (strain CBS 121057 / IBT 28362)</name>
    <dbReference type="NCBI Taxonomy" id="1448318"/>
    <lineage>
        <taxon>Eukaryota</taxon>
        <taxon>Fungi</taxon>
        <taxon>Dikarya</taxon>
        <taxon>Ascomycota</taxon>
        <taxon>Pezizomycotina</taxon>
        <taxon>Eurotiomycetes</taxon>
        <taxon>Eurotiomycetidae</taxon>
        <taxon>Eurotiales</taxon>
        <taxon>Aspergillaceae</taxon>
        <taxon>Aspergillus</taxon>
        <taxon>Aspergillus subgen. Circumdati</taxon>
    </lineage>
</organism>
<feature type="domain" description="6-phosphogluconate dehydrogenase NADP-binding" evidence="5">
    <location>
        <begin position="18"/>
        <end position="178"/>
    </location>
</feature>
<dbReference type="Proteomes" id="UP000248423">
    <property type="component" value="Unassembled WGS sequence"/>
</dbReference>
<dbReference type="VEuPathDB" id="FungiDB:BO78DRAFT_76020"/>
<dbReference type="InterPro" id="IPR006115">
    <property type="entry name" value="6PGDH_NADP-bd"/>
</dbReference>
<dbReference type="Pfam" id="PF03446">
    <property type="entry name" value="NAD_binding_2"/>
    <property type="match status" value="1"/>
</dbReference>
<feature type="domain" description="3-hydroxyisobutyrate dehydrogenase-like NAD-binding" evidence="6">
    <location>
        <begin position="189"/>
        <end position="311"/>
    </location>
</feature>
<dbReference type="InterPro" id="IPR013328">
    <property type="entry name" value="6PGD_dom2"/>
</dbReference>
<dbReference type="InterPro" id="IPR015815">
    <property type="entry name" value="HIBADH-related"/>
</dbReference>
<keyword evidence="2" id="KW-0560">Oxidoreductase</keyword>
<evidence type="ECO:0000256" key="1">
    <source>
        <dbReference type="ARBA" id="ARBA00007598"/>
    </source>
</evidence>
<evidence type="ECO:0000259" key="5">
    <source>
        <dbReference type="Pfam" id="PF03446"/>
    </source>
</evidence>
<comment type="similarity">
    <text evidence="1">Belongs to the HIBADH-related family. NP60 subfamily.</text>
</comment>
<sequence>MDPSPESLPTAGTNHPRLGWIGLGSMGQAMALNLQTHLSRTNAPSLQFYNRTSARGLPLREINGTQSPSIQDLISKVDICFIAVTDDNAVKSIIDSMIEKPDHIRGKIIVDTTTVHPDTSSWAQQRLRGMGGSYIASPVFGASPVAKEGKLLFVVAGLDDAVQSIEPFLVGVMARKMMRMGTDVTRASLLKSTGNFLTAGMMELVAEAHVLAEKSGIGNDVLESLIQEQYGPLPFAMSKRITGGFYLPERGQRPWSDLNLAIKDVSLGVTCAEGAGTRLPVAEVVLEHLREARGYAEANKRALDSSSMYGVLRERAGLAFESEGVRKRDGGS</sequence>
<evidence type="ECO:0000256" key="4">
    <source>
        <dbReference type="PIRSR" id="PIRSR000103-1"/>
    </source>
</evidence>
<dbReference type="OrthoDB" id="435038at2759"/>
<dbReference type="AlphaFoldDB" id="A0A319EFR6"/>
<dbReference type="PANTHER" id="PTHR43580">
    <property type="entry name" value="OXIDOREDUCTASE GLYR1-RELATED"/>
    <property type="match status" value="1"/>
</dbReference>
<dbReference type="InterPro" id="IPR029154">
    <property type="entry name" value="HIBADH-like_NADP-bd"/>
</dbReference>
<dbReference type="EMBL" id="KZ826335">
    <property type="protein sequence ID" value="PYI08400.1"/>
    <property type="molecule type" value="Genomic_DNA"/>
</dbReference>
<proteinExistence type="inferred from homology"/>
<dbReference type="STRING" id="1448318.A0A319EFR6"/>
<dbReference type="SUPFAM" id="SSF48179">
    <property type="entry name" value="6-phosphogluconate dehydrogenase C-terminal domain-like"/>
    <property type="match status" value="1"/>
</dbReference>
<dbReference type="InterPro" id="IPR036291">
    <property type="entry name" value="NAD(P)-bd_dom_sf"/>
</dbReference>
<dbReference type="SUPFAM" id="SSF51735">
    <property type="entry name" value="NAD(P)-binding Rossmann-fold domains"/>
    <property type="match status" value="1"/>
</dbReference>
<accession>A0A319EFR6</accession>
<evidence type="ECO:0000313" key="8">
    <source>
        <dbReference type="Proteomes" id="UP000248423"/>
    </source>
</evidence>
<dbReference type="InterPro" id="IPR051265">
    <property type="entry name" value="HIBADH-related_NP60_sf"/>
</dbReference>